<organism evidence="10 11">
    <name type="scientific">Johnsonella ignava ATCC 51276</name>
    <dbReference type="NCBI Taxonomy" id="679200"/>
    <lineage>
        <taxon>Bacteria</taxon>
        <taxon>Bacillati</taxon>
        <taxon>Bacillota</taxon>
        <taxon>Clostridia</taxon>
        <taxon>Lachnospirales</taxon>
        <taxon>Lachnospiraceae</taxon>
        <taxon>Johnsonella</taxon>
    </lineage>
</organism>
<dbReference type="PANTHER" id="PTHR32309:SF13">
    <property type="entry name" value="FERRIC ENTEROBACTIN TRANSPORT PROTEIN FEPE"/>
    <property type="match status" value="1"/>
</dbReference>
<comment type="similarity">
    <text evidence="1">Belongs to the CpsD/CapB family.</text>
</comment>
<dbReference type="GO" id="GO:0005524">
    <property type="term" value="F:ATP binding"/>
    <property type="evidence" value="ECO:0007669"/>
    <property type="project" value="UniProtKB-KW"/>
</dbReference>
<comment type="catalytic activity">
    <reaction evidence="8">
        <text>L-tyrosyl-[protein] + ATP = O-phospho-L-tyrosyl-[protein] + ADP + H(+)</text>
        <dbReference type="Rhea" id="RHEA:10596"/>
        <dbReference type="Rhea" id="RHEA-COMP:10136"/>
        <dbReference type="Rhea" id="RHEA-COMP:20101"/>
        <dbReference type="ChEBI" id="CHEBI:15378"/>
        <dbReference type="ChEBI" id="CHEBI:30616"/>
        <dbReference type="ChEBI" id="CHEBI:46858"/>
        <dbReference type="ChEBI" id="CHEBI:61978"/>
        <dbReference type="ChEBI" id="CHEBI:456216"/>
        <dbReference type="EC" id="2.7.10.2"/>
    </reaction>
</comment>
<dbReference type="AlphaFoldDB" id="G5GFW0"/>
<dbReference type="InterPro" id="IPR025669">
    <property type="entry name" value="AAA_dom"/>
</dbReference>
<evidence type="ECO:0000256" key="2">
    <source>
        <dbReference type="ARBA" id="ARBA00011903"/>
    </source>
</evidence>
<evidence type="ECO:0000313" key="11">
    <source>
        <dbReference type="Proteomes" id="UP000003011"/>
    </source>
</evidence>
<feature type="domain" description="AAA" evidence="9">
    <location>
        <begin position="42"/>
        <end position="191"/>
    </location>
</feature>
<accession>G5GFW0</accession>
<dbReference type="CDD" id="cd05387">
    <property type="entry name" value="BY-kinase"/>
    <property type="match status" value="1"/>
</dbReference>
<keyword evidence="4" id="KW-0547">Nucleotide-binding</keyword>
<dbReference type="Proteomes" id="UP000003011">
    <property type="component" value="Unassembled WGS sequence"/>
</dbReference>
<protein>
    <recommendedName>
        <fullName evidence="2">non-specific protein-tyrosine kinase</fullName>
        <ecNumber evidence="2">2.7.10.2</ecNumber>
    </recommendedName>
</protein>
<keyword evidence="11" id="KW-1185">Reference proteome</keyword>
<evidence type="ECO:0000259" key="9">
    <source>
        <dbReference type="Pfam" id="PF13614"/>
    </source>
</evidence>
<evidence type="ECO:0000256" key="8">
    <source>
        <dbReference type="ARBA" id="ARBA00051245"/>
    </source>
</evidence>
<name>G5GFW0_9FIRM</name>
<reference evidence="10 11" key="1">
    <citation type="submission" date="2011-08" db="EMBL/GenBank/DDBJ databases">
        <title>The Genome Sequence of Johnsonella ignava ATCC 51276.</title>
        <authorList>
            <consortium name="The Broad Institute Genome Sequencing Platform"/>
            <person name="Earl A."/>
            <person name="Ward D."/>
            <person name="Feldgarden M."/>
            <person name="Gevers D."/>
            <person name="Izard J."/>
            <person name="Blanton J.M."/>
            <person name="Baranova O.V."/>
            <person name="Dewhirst F.E."/>
            <person name="Young S.K."/>
            <person name="Zeng Q."/>
            <person name="Gargeya S."/>
            <person name="Fitzgerald M."/>
            <person name="Haas B."/>
            <person name="Abouelleil A."/>
            <person name="Alvarado L."/>
            <person name="Arachchi H.M."/>
            <person name="Berlin A."/>
            <person name="Brown A."/>
            <person name="Chapman S.B."/>
            <person name="Chen Z."/>
            <person name="Dunbar C."/>
            <person name="Freedman E."/>
            <person name="Gearin G."/>
            <person name="Gellesch M."/>
            <person name="Goldberg J."/>
            <person name="Griggs A."/>
            <person name="Gujja S."/>
            <person name="Heiman D."/>
            <person name="Howarth C."/>
            <person name="Larson L."/>
            <person name="Lui A."/>
            <person name="MacDonald P.J.P."/>
            <person name="Montmayeur A."/>
            <person name="Murphy C."/>
            <person name="Neiman D."/>
            <person name="Pearson M."/>
            <person name="Priest M."/>
            <person name="Roberts A."/>
            <person name="Saif S."/>
            <person name="Shea T."/>
            <person name="Shenoy N."/>
            <person name="Sisk P."/>
            <person name="Stolte C."/>
            <person name="Sykes S."/>
            <person name="Wortman J."/>
            <person name="Nusbaum C."/>
            <person name="Birren B."/>
        </authorList>
    </citation>
    <scope>NUCLEOTIDE SEQUENCE [LARGE SCALE GENOMIC DNA]</scope>
    <source>
        <strain evidence="10 11">ATCC 51276</strain>
    </source>
</reference>
<evidence type="ECO:0000256" key="4">
    <source>
        <dbReference type="ARBA" id="ARBA00022741"/>
    </source>
</evidence>
<dbReference type="PATRIC" id="fig|679200.3.peg.478"/>
<evidence type="ECO:0000256" key="1">
    <source>
        <dbReference type="ARBA" id="ARBA00007316"/>
    </source>
</evidence>
<keyword evidence="6" id="KW-0067">ATP-binding</keyword>
<dbReference type="PANTHER" id="PTHR32309">
    <property type="entry name" value="TYROSINE-PROTEIN KINASE"/>
    <property type="match status" value="1"/>
</dbReference>
<keyword evidence="3" id="KW-0808">Transferase</keyword>
<sequence>MDIRGQNGTVKLRPPNKEDYFYNEAIKALRTNIQFCGNNIHVIMITSSIPGEGKTMTSFALARSFSQIGRKTLFIDADIRKSVMLTRYQVDIDVYGLSQYLSGQIKLEEVIYSTNIEDMDIIFSGRFAPNPAELLEEELFIQLIDRASKEYDYIIIDTPPMANVIDSAVIAKSCDGAVIVIESGKISYKTAQKVKLQLEKSGCRILGAVLNKTAVQERGYYAKYYGGRNKYKYSKDTEQAGRSKWIQRDKAER</sequence>
<dbReference type="EC" id="2.7.10.2" evidence="2"/>
<dbReference type="Gene3D" id="3.40.50.300">
    <property type="entry name" value="P-loop containing nucleotide triphosphate hydrolases"/>
    <property type="match status" value="1"/>
</dbReference>
<dbReference type="eggNOG" id="COG0489">
    <property type="taxonomic scope" value="Bacteria"/>
</dbReference>
<evidence type="ECO:0000256" key="6">
    <source>
        <dbReference type="ARBA" id="ARBA00022840"/>
    </source>
</evidence>
<comment type="caution">
    <text evidence="10">The sequence shown here is derived from an EMBL/GenBank/DDBJ whole genome shotgun (WGS) entry which is preliminary data.</text>
</comment>
<dbReference type="Pfam" id="PF13614">
    <property type="entry name" value="AAA_31"/>
    <property type="match status" value="1"/>
</dbReference>
<dbReference type="InterPro" id="IPR005702">
    <property type="entry name" value="Wzc-like_C"/>
</dbReference>
<dbReference type="NCBIfam" id="TIGR01007">
    <property type="entry name" value="eps_fam"/>
    <property type="match status" value="1"/>
</dbReference>
<evidence type="ECO:0000313" key="10">
    <source>
        <dbReference type="EMBL" id="EHI56384.1"/>
    </source>
</evidence>
<keyword evidence="7" id="KW-0829">Tyrosine-protein kinase</keyword>
<evidence type="ECO:0000256" key="5">
    <source>
        <dbReference type="ARBA" id="ARBA00022777"/>
    </source>
</evidence>
<proteinExistence type="inferred from homology"/>
<dbReference type="HOGENOM" id="CLU_052027_2_0_9"/>
<dbReference type="GO" id="GO:0004715">
    <property type="term" value="F:non-membrane spanning protein tyrosine kinase activity"/>
    <property type="evidence" value="ECO:0007669"/>
    <property type="project" value="UniProtKB-EC"/>
</dbReference>
<dbReference type="SUPFAM" id="SSF52540">
    <property type="entry name" value="P-loop containing nucleoside triphosphate hydrolases"/>
    <property type="match status" value="1"/>
</dbReference>
<dbReference type="GO" id="GO:0005886">
    <property type="term" value="C:plasma membrane"/>
    <property type="evidence" value="ECO:0007669"/>
    <property type="project" value="TreeGrafter"/>
</dbReference>
<dbReference type="InterPro" id="IPR050445">
    <property type="entry name" value="Bact_polysacc_biosynth/exp"/>
</dbReference>
<keyword evidence="5" id="KW-0418">Kinase</keyword>
<dbReference type="STRING" id="679200.HMPREF9333_00449"/>
<gene>
    <name evidence="10" type="ORF">HMPREF9333_00449</name>
</gene>
<evidence type="ECO:0000256" key="7">
    <source>
        <dbReference type="ARBA" id="ARBA00023137"/>
    </source>
</evidence>
<evidence type="ECO:0000256" key="3">
    <source>
        <dbReference type="ARBA" id="ARBA00022679"/>
    </source>
</evidence>
<dbReference type="EMBL" id="ACZL01000009">
    <property type="protein sequence ID" value="EHI56384.1"/>
    <property type="molecule type" value="Genomic_DNA"/>
</dbReference>
<dbReference type="InterPro" id="IPR027417">
    <property type="entry name" value="P-loop_NTPase"/>
</dbReference>
<dbReference type="RefSeq" id="WP_005539513.1">
    <property type="nucleotide sequence ID" value="NZ_JH378829.1"/>
</dbReference>